<proteinExistence type="predicted"/>
<reference evidence="1" key="2">
    <citation type="submission" date="2025-09" db="UniProtKB">
        <authorList>
            <consortium name="EnsemblPlants"/>
        </authorList>
    </citation>
    <scope>IDENTIFICATION</scope>
</reference>
<dbReference type="EnsemblPlants" id="AVESA.00010b.r2.4DG0731450.8">
    <property type="protein sequence ID" value="AVESA.00010b.r2.4DG0731450.8.CDS"/>
    <property type="gene ID" value="AVESA.00010b.r2.4DG0731450"/>
</dbReference>
<protein>
    <submittedName>
        <fullName evidence="1">Uncharacterized protein</fullName>
    </submittedName>
</protein>
<keyword evidence="2" id="KW-1185">Reference proteome</keyword>
<name>A0ACD5X2V2_AVESA</name>
<sequence length="123" mass="14463">MHLSCSQGYFICNKLMDQQAITQTSAELKDLPEIGYGHEWRRCYQIMNGICDVLYYLHIIHLDWKPTNILLDYYVKPKIAYFRLSWCFSEKQSLAITSNLIRTMGYLAPEFYTSGKITFKSDI</sequence>
<evidence type="ECO:0000313" key="1">
    <source>
        <dbReference type="EnsemblPlants" id="AVESA.00010b.r2.4DG0731450.8.CDS"/>
    </source>
</evidence>
<dbReference type="Proteomes" id="UP001732700">
    <property type="component" value="Chromosome 4D"/>
</dbReference>
<organism evidence="1 2">
    <name type="scientific">Avena sativa</name>
    <name type="common">Oat</name>
    <dbReference type="NCBI Taxonomy" id="4498"/>
    <lineage>
        <taxon>Eukaryota</taxon>
        <taxon>Viridiplantae</taxon>
        <taxon>Streptophyta</taxon>
        <taxon>Embryophyta</taxon>
        <taxon>Tracheophyta</taxon>
        <taxon>Spermatophyta</taxon>
        <taxon>Magnoliopsida</taxon>
        <taxon>Liliopsida</taxon>
        <taxon>Poales</taxon>
        <taxon>Poaceae</taxon>
        <taxon>BOP clade</taxon>
        <taxon>Pooideae</taxon>
        <taxon>Poodae</taxon>
        <taxon>Poeae</taxon>
        <taxon>Poeae Chloroplast Group 1 (Aveneae type)</taxon>
        <taxon>Aveninae</taxon>
        <taxon>Avena</taxon>
    </lineage>
</organism>
<accession>A0ACD5X2V2</accession>
<reference evidence="1" key="1">
    <citation type="submission" date="2021-05" db="EMBL/GenBank/DDBJ databases">
        <authorList>
            <person name="Scholz U."/>
            <person name="Mascher M."/>
            <person name="Fiebig A."/>
        </authorList>
    </citation>
    <scope>NUCLEOTIDE SEQUENCE [LARGE SCALE GENOMIC DNA]</scope>
</reference>
<evidence type="ECO:0000313" key="2">
    <source>
        <dbReference type="Proteomes" id="UP001732700"/>
    </source>
</evidence>